<dbReference type="InterPro" id="IPR002562">
    <property type="entry name" value="3'-5'_exonuclease_dom"/>
</dbReference>
<dbReference type="GO" id="GO:0000166">
    <property type="term" value="F:nucleotide binding"/>
    <property type="evidence" value="ECO:0007669"/>
    <property type="project" value="InterPro"/>
</dbReference>
<keyword evidence="2" id="KW-0378">Hydrolase</keyword>
<reference evidence="2" key="1">
    <citation type="submission" date="2020-08" db="EMBL/GenBank/DDBJ databases">
        <title>Sequencing the genomes of 1000 actinobacteria strains.</title>
        <authorList>
            <person name="Klenk H.-P."/>
        </authorList>
    </citation>
    <scope>NUCLEOTIDE SEQUENCE</scope>
    <source>
        <strain evidence="2">DSM 10695</strain>
    </source>
</reference>
<dbReference type="EMBL" id="JACHMK010000001">
    <property type="protein sequence ID" value="MBB6334779.1"/>
    <property type="molecule type" value="Genomic_DNA"/>
</dbReference>
<dbReference type="PROSITE" id="PS50967">
    <property type="entry name" value="HRDC"/>
    <property type="match status" value="1"/>
</dbReference>
<dbReference type="GO" id="GO:0033890">
    <property type="term" value="F:ribonuclease D activity"/>
    <property type="evidence" value="ECO:0007669"/>
    <property type="project" value="UniProtKB-EC"/>
</dbReference>
<dbReference type="GO" id="GO:0006139">
    <property type="term" value="P:nucleobase-containing compound metabolic process"/>
    <property type="evidence" value="ECO:0007669"/>
    <property type="project" value="InterPro"/>
</dbReference>
<dbReference type="SUPFAM" id="SSF53098">
    <property type="entry name" value="Ribonuclease H-like"/>
    <property type="match status" value="1"/>
</dbReference>
<dbReference type="Pfam" id="PF00570">
    <property type="entry name" value="HRDC"/>
    <property type="match status" value="1"/>
</dbReference>
<name>A0A923E2N8_9ACTO</name>
<dbReference type="InterPro" id="IPR002121">
    <property type="entry name" value="HRDC_dom"/>
</dbReference>
<keyword evidence="3" id="KW-1185">Reference proteome</keyword>
<dbReference type="Gene3D" id="1.10.150.80">
    <property type="entry name" value="HRDC domain"/>
    <property type="match status" value="2"/>
</dbReference>
<comment type="caution">
    <text evidence="2">The sequence shown here is derived from an EMBL/GenBank/DDBJ whole genome shotgun (WGS) entry which is preliminary data.</text>
</comment>
<dbReference type="InterPro" id="IPR012337">
    <property type="entry name" value="RNaseH-like_sf"/>
</dbReference>
<dbReference type="AlphaFoldDB" id="A0A923E2N8"/>
<dbReference type="InterPro" id="IPR010997">
    <property type="entry name" value="HRDC-like_sf"/>
</dbReference>
<dbReference type="Gene3D" id="3.30.420.10">
    <property type="entry name" value="Ribonuclease H-like superfamily/Ribonuclease H"/>
    <property type="match status" value="1"/>
</dbReference>
<proteinExistence type="predicted"/>
<dbReference type="EC" id="3.1.13.5" evidence="2"/>
<dbReference type="InterPro" id="IPR044876">
    <property type="entry name" value="HRDC_dom_sf"/>
</dbReference>
<dbReference type="RefSeq" id="WP_184452763.1">
    <property type="nucleotide sequence ID" value="NZ_JACHMK010000001.1"/>
</dbReference>
<dbReference type="PANTHER" id="PTHR47649">
    <property type="entry name" value="RIBONUCLEASE D"/>
    <property type="match status" value="1"/>
</dbReference>
<organism evidence="2 3">
    <name type="scientific">Schaalia hyovaginalis</name>
    <dbReference type="NCBI Taxonomy" id="29316"/>
    <lineage>
        <taxon>Bacteria</taxon>
        <taxon>Bacillati</taxon>
        <taxon>Actinomycetota</taxon>
        <taxon>Actinomycetes</taxon>
        <taxon>Actinomycetales</taxon>
        <taxon>Actinomycetaceae</taxon>
        <taxon>Schaalia</taxon>
    </lineage>
</organism>
<dbReference type="CDD" id="cd06142">
    <property type="entry name" value="RNaseD_exo"/>
    <property type="match status" value="1"/>
</dbReference>
<dbReference type="GO" id="GO:0008408">
    <property type="term" value="F:3'-5' exonuclease activity"/>
    <property type="evidence" value="ECO:0007669"/>
    <property type="project" value="InterPro"/>
</dbReference>
<feature type="domain" description="HRDC" evidence="1">
    <location>
        <begin position="232"/>
        <end position="312"/>
    </location>
</feature>
<dbReference type="GO" id="GO:0003676">
    <property type="term" value="F:nucleic acid binding"/>
    <property type="evidence" value="ECO:0007669"/>
    <property type="project" value="InterPro"/>
</dbReference>
<dbReference type="InterPro" id="IPR051086">
    <property type="entry name" value="RNase_D-like"/>
</dbReference>
<dbReference type="Pfam" id="PF01612">
    <property type="entry name" value="DNA_pol_A_exo1"/>
    <property type="match status" value="1"/>
</dbReference>
<protein>
    <submittedName>
        <fullName evidence="2">Ribonuclease D</fullName>
        <ecNumber evidence="2">3.1.13.5</ecNumber>
    </submittedName>
</protein>
<dbReference type="PANTHER" id="PTHR47649:SF1">
    <property type="entry name" value="RIBONUCLEASE D"/>
    <property type="match status" value="1"/>
</dbReference>
<accession>A0A923E2N8</accession>
<evidence type="ECO:0000313" key="3">
    <source>
        <dbReference type="Proteomes" id="UP000617426"/>
    </source>
</evidence>
<dbReference type="SMART" id="SM00474">
    <property type="entry name" value="35EXOc"/>
    <property type="match status" value="1"/>
</dbReference>
<dbReference type="SUPFAM" id="SSF47819">
    <property type="entry name" value="HRDC-like"/>
    <property type="match status" value="1"/>
</dbReference>
<evidence type="ECO:0000313" key="2">
    <source>
        <dbReference type="EMBL" id="MBB6334779.1"/>
    </source>
</evidence>
<gene>
    <name evidence="2" type="ORF">HD592_001344</name>
</gene>
<sequence length="414" mass="45813">MRIVNAAGLPAGDTENPELIASPREGIPEVIDTLRGLEEAALALGKGTSPIALDVERAQGFRYGSDPYLVQIRREDVGTFLIDTATLPDLSGLAEGVADIWILHDAAQDLPNLRQCGLAPATLFDTEIAARLLGFERFGLSAVCEQVLGLGLVKDHQASDWSVRPLPRDWLRYAALDVELLSELYRRLALALDEAGRWEWALEENAHLVSSPEAPAKAERWRSLPGAGKIRSRRELAVLKGLWEVREDIARRIDIAPGRLVRNAALVKAAMNPPRNRRALQAISEFRSPVARQHGDEWMRAIVRALHLNEDELPALRPPRTPGAIPEPRSWARIDPEAAARLAAVRSAMHALSERIGIAPEVILEPRIQRYLAWAPLDPSRPSGDEVEERMYDKGARDWQMDLSLDPIADALEG</sequence>
<evidence type="ECO:0000259" key="1">
    <source>
        <dbReference type="PROSITE" id="PS50967"/>
    </source>
</evidence>
<dbReference type="Pfam" id="PF18305">
    <property type="entry name" value="DNA_pol_A_exoN"/>
    <property type="match status" value="1"/>
</dbReference>
<dbReference type="Proteomes" id="UP000617426">
    <property type="component" value="Unassembled WGS sequence"/>
</dbReference>
<dbReference type="SMART" id="SM00341">
    <property type="entry name" value="HRDC"/>
    <property type="match status" value="1"/>
</dbReference>
<dbReference type="InterPro" id="IPR041605">
    <property type="entry name" value="Exo_C"/>
</dbReference>
<dbReference type="InterPro" id="IPR036397">
    <property type="entry name" value="RNaseH_sf"/>
</dbReference>